<name>A0ABU4GR99_9CLOT</name>
<accession>A0ABU4GR99</accession>
<dbReference type="Proteomes" id="UP001276854">
    <property type="component" value="Unassembled WGS sequence"/>
</dbReference>
<sequence length="78" mass="9135">MKGNTFEKKVQRKVRVIKGPQFEKVIREARQRFLEIVFRKLDAGEYPMKKRGNRDAKQAKNSLHFSFSSLDCTIFGTV</sequence>
<protein>
    <recommendedName>
        <fullName evidence="3">Transposase</fullName>
    </recommendedName>
</protein>
<reference evidence="1 2" key="1">
    <citation type="submission" date="2023-10" db="EMBL/GenBank/DDBJ databases">
        <title>A novel Glycoside Hydrolase 43-Like Enzyme from Clostrdium boliviensis is an Endo-xylanase, and a Candidate for Xylooligosaccharides Production from Different Xylan Substrates.</title>
        <authorList>
            <person name="Alvarez M.T."/>
            <person name="Rocabado-Villegas L.R."/>
            <person name="Salas-Veizaga D.M."/>
            <person name="Linares-Pasten J.A."/>
            <person name="Gudmundsdottir E.E."/>
            <person name="Hreggvidsson G.O."/>
            <person name="Adlercreutz P."/>
            <person name="Nordberg Karlsson E."/>
        </authorList>
    </citation>
    <scope>NUCLEOTIDE SEQUENCE [LARGE SCALE GENOMIC DNA]</scope>
    <source>
        <strain evidence="1 2">E-1</strain>
    </source>
</reference>
<evidence type="ECO:0000313" key="1">
    <source>
        <dbReference type="EMBL" id="MDW2800159.1"/>
    </source>
</evidence>
<comment type="caution">
    <text evidence="1">The sequence shown here is derived from an EMBL/GenBank/DDBJ whole genome shotgun (WGS) entry which is preliminary data.</text>
</comment>
<keyword evidence="2" id="KW-1185">Reference proteome</keyword>
<evidence type="ECO:0000313" key="2">
    <source>
        <dbReference type="Proteomes" id="UP001276854"/>
    </source>
</evidence>
<dbReference type="RefSeq" id="WP_318066346.1">
    <property type="nucleotide sequence ID" value="NZ_JAWONS010000306.1"/>
</dbReference>
<organism evidence="1 2">
    <name type="scientific">Clostridium boliviensis</name>
    <dbReference type="NCBI Taxonomy" id="318465"/>
    <lineage>
        <taxon>Bacteria</taxon>
        <taxon>Bacillati</taxon>
        <taxon>Bacillota</taxon>
        <taxon>Clostridia</taxon>
        <taxon>Eubacteriales</taxon>
        <taxon>Clostridiaceae</taxon>
        <taxon>Clostridium</taxon>
    </lineage>
</organism>
<proteinExistence type="predicted"/>
<evidence type="ECO:0008006" key="3">
    <source>
        <dbReference type="Google" id="ProtNLM"/>
    </source>
</evidence>
<gene>
    <name evidence="1" type="ORF">RZO55_21540</name>
</gene>
<dbReference type="EMBL" id="JAWONS010000306">
    <property type="protein sequence ID" value="MDW2800159.1"/>
    <property type="molecule type" value="Genomic_DNA"/>
</dbReference>